<dbReference type="CDD" id="cd06171">
    <property type="entry name" value="Sigma70_r4"/>
    <property type="match status" value="1"/>
</dbReference>
<dbReference type="InterPro" id="IPR013249">
    <property type="entry name" value="RNA_pol_sigma70_r4_t2"/>
</dbReference>
<dbReference type="Gene3D" id="1.10.10.10">
    <property type="entry name" value="Winged helix-like DNA-binding domain superfamily/Winged helix DNA-binding domain"/>
    <property type="match status" value="1"/>
</dbReference>
<dbReference type="InterPro" id="IPR013325">
    <property type="entry name" value="RNA_pol_sigma_r2"/>
</dbReference>
<dbReference type="InterPro" id="IPR014327">
    <property type="entry name" value="RNA_pol_sigma70_bacteroid"/>
</dbReference>
<dbReference type="Pfam" id="PF04542">
    <property type="entry name" value="Sigma70_r2"/>
    <property type="match status" value="1"/>
</dbReference>
<evidence type="ECO:0000313" key="7">
    <source>
        <dbReference type="EMBL" id="SEN15457.1"/>
    </source>
</evidence>
<dbReference type="STRING" id="573321.SAMN04488505_108210"/>
<name>A0A1H8E9C2_9BACT</name>
<dbReference type="PANTHER" id="PTHR43133">
    <property type="entry name" value="RNA POLYMERASE ECF-TYPE SIGMA FACTO"/>
    <property type="match status" value="1"/>
</dbReference>
<dbReference type="GO" id="GO:0003677">
    <property type="term" value="F:DNA binding"/>
    <property type="evidence" value="ECO:0007669"/>
    <property type="project" value="InterPro"/>
</dbReference>
<dbReference type="RefSeq" id="WP_162277671.1">
    <property type="nucleotide sequence ID" value="NZ_FOBB01000008.1"/>
</dbReference>
<evidence type="ECO:0000256" key="2">
    <source>
        <dbReference type="ARBA" id="ARBA00023015"/>
    </source>
</evidence>
<evidence type="ECO:0000259" key="5">
    <source>
        <dbReference type="Pfam" id="PF04542"/>
    </source>
</evidence>
<keyword evidence="4" id="KW-0804">Transcription</keyword>
<evidence type="ECO:0000256" key="1">
    <source>
        <dbReference type="ARBA" id="ARBA00010641"/>
    </source>
</evidence>
<dbReference type="InterPro" id="IPR036388">
    <property type="entry name" value="WH-like_DNA-bd_sf"/>
</dbReference>
<evidence type="ECO:0000256" key="3">
    <source>
        <dbReference type="ARBA" id="ARBA00023082"/>
    </source>
</evidence>
<dbReference type="PANTHER" id="PTHR43133:SF46">
    <property type="entry name" value="RNA POLYMERASE SIGMA-70 FACTOR ECF SUBFAMILY"/>
    <property type="match status" value="1"/>
</dbReference>
<dbReference type="InterPro" id="IPR014284">
    <property type="entry name" value="RNA_pol_sigma-70_dom"/>
</dbReference>
<dbReference type="AlphaFoldDB" id="A0A1H8E9C2"/>
<dbReference type="GO" id="GO:0006352">
    <property type="term" value="P:DNA-templated transcription initiation"/>
    <property type="evidence" value="ECO:0007669"/>
    <property type="project" value="InterPro"/>
</dbReference>
<dbReference type="InterPro" id="IPR013324">
    <property type="entry name" value="RNA_pol_sigma_r3/r4-like"/>
</dbReference>
<dbReference type="Gene3D" id="1.10.1740.10">
    <property type="match status" value="1"/>
</dbReference>
<dbReference type="SUPFAM" id="SSF88659">
    <property type="entry name" value="Sigma3 and sigma4 domains of RNA polymerase sigma factors"/>
    <property type="match status" value="1"/>
</dbReference>
<comment type="similarity">
    <text evidence="1">Belongs to the sigma-70 factor family. ECF subfamily.</text>
</comment>
<dbReference type="OrthoDB" id="759001at2"/>
<gene>
    <name evidence="7" type="ORF">SAMN04488505_108210</name>
</gene>
<keyword evidence="8" id="KW-1185">Reference proteome</keyword>
<dbReference type="EMBL" id="FOBB01000008">
    <property type="protein sequence ID" value="SEN15457.1"/>
    <property type="molecule type" value="Genomic_DNA"/>
</dbReference>
<evidence type="ECO:0000256" key="4">
    <source>
        <dbReference type="ARBA" id="ARBA00023163"/>
    </source>
</evidence>
<dbReference type="GO" id="GO:0016987">
    <property type="term" value="F:sigma factor activity"/>
    <property type="evidence" value="ECO:0007669"/>
    <property type="project" value="UniProtKB-KW"/>
</dbReference>
<evidence type="ECO:0000313" key="8">
    <source>
        <dbReference type="Proteomes" id="UP000198984"/>
    </source>
</evidence>
<dbReference type="NCBIfam" id="TIGR02937">
    <property type="entry name" value="sigma70-ECF"/>
    <property type="match status" value="1"/>
</dbReference>
<dbReference type="SUPFAM" id="SSF88946">
    <property type="entry name" value="Sigma2 domain of RNA polymerase sigma factors"/>
    <property type="match status" value="1"/>
</dbReference>
<keyword evidence="2" id="KW-0805">Transcription regulation</keyword>
<dbReference type="Pfam" id="PF08281">
    <property type="entry name" value="Sigma70_r4_2"/>
    <property type="match status" value="1"/>
</dbReference>
<organism evidence="7 8">
    <name type="scientific">Chitinophaga rupis</name>
    <dbReference type="NCBI Taxonomy" id="573321"/>
    <lineage>
        <taxon>Bacteria</taxon>
        <taxon>Pseudomonadati</taxon>
        <taxon>Bacteroidota</taxon>
        <taxon>Chitinophagia</taxon>
        <taxon>Chitinophagales</taxon>
        <taxon>Chitinophagaceae</taxon>
        <taxon>Chitinophaga</taxon>
    </lineage>
</organism>
<feature type="domain" description="RNA polymerase sigma-70 region 2" evidence="5">
    <location>
        <begin position="27"/>
        <end position="92"/>
    </location>
</feature>
<protein>
    <submittedName>
        <fullName evidence="7">RNA polymerase sigma-70 factor, ECF subfamily</fullName>
    </submittedName>
</protein>
<dbReference type="InterPro" id="IPR007627">
    <property type="entry name" value="RNA_pol_sigma70_r2"/>
</dbReference>
<evidence type="ECO:0000259" key="6">
    <source>
        <dbReference type="Pfam" id="PF08281"/>
    </source>
</evidence>
<reference evidence="7 8" key="1">
    <citation type="submission" date="2016-10" db="EMBL/GenBank/DDBJ databases">
        <authorList>
            <person name="de Groot N.N."/>
        </authorList>
    </citation>
    <scope>NUCLEOTIDE SEQUENCE [LARGE SCALE GENOMIC DNA]</scope>
    <source>
        <strain evidence="7 8">DSM 21039</strain>
    </source>
</reference>
<feature type="domain" description="RNA polymerase sigma factor 70 region 4 type 2" evidence="6">
    <location>
        <begin position="124"/>
        <end position="174"/>
    </location>
</feature>
<accession>A0A1H8E9C2</accession>
<dbReference type="InterPro" id="IPR039425">
    <property type="entry name" value="RNA_pol_sigma-70-like"/>
</dbReference>
<dbReference type="Proteomes" id="UP000198984">
    <property type="component" value="Unassembled WGS sequence"/>
</dbReference>
<proteinExistence type="inferred from homology"/>
<sequence>MSDSFLHTEKDIFQQIANGDHDAFTRLVDRYWNNLYGQAIAYLKDSHKAQDVVQEVFLTIWKNRRSLSDIERPEHYLYTMARNRILSEFRKKLLIPIPNSMEQLQTAADSPADEQLSAKQLLELAQTVVNQMPPQRRAVFELSRHEGLKYEEIAARLGISRETVKGHMVKALAQVRTFMRHALRLLFQIFFKGSNPLLTFARLYTICTPTNSRSYWKNTWMTGLRRTNTGG</sequence>
<dbReference type="NCBIfam" id="TIGR02985">
    <property type="entry name" value="Sig70_bacteroi1"/>
    <property type="match status" value="1"/>
</dbReference>
<keyword evidence="3" id="KW-0731">Sigma factor</keyword>